<sequence>MTADRAASWKTKLEPLRGDRWPIRCGHAFSANEMARLRQRLWSRDMDDRWAVWLDGSVLRCWTNTCVYETQLSVSDDGTGVAIVLDLLDDKETYQRASTDAAELERFEGILSLVWRRDN</sequence>
<evidence type="ECO:0000313" key="1">
    <source>
        <dbReference type="EMBL" id="QND80515.1"/>
    </source>
</evidence>
<reference evidence="1 2" key="1">
    <citation type="submission" date="2020-08" db="EMBL/GenBank/DDBJ databases">
        <title>Streptomycin resistant and MDR strain, P. mexicana.</title>
        <authorList>
            <person name="Ganesh-kumar S."/>
            <person name="Zhe T."/>
            <person name="Yu Z."/>
            <person name="Min Y."/>
        </authorList>
    </citation>
    <scope>NUCLEOTIDE SEQUENCE [LARGE SCALE GENOMIC DNA]</scope>
    <source>
        <strain evidence="1 2">GTZY</strain>
    </source>
</reference>
<dbReference type="RefSeq" id="WP_185895729.1">
    <property type="nucleotide sequence ID" value="NZ_CP060028.1"/>
</dbReference>
<keyword evidence="2" id="KW-1185">Reference proteome</keyword>
<dbReference type="EMBL" id="CP060028">
    <property type="protein sequence ID" value="QND80515.1"/>
    <property type="molecule type" value="Genomic_DNA"/>
</dbReference>
<evidence type="ECO:0000313" key="2">
    <source>
        <dbReference type="Proteomes" id="UP000515506"/>
    </source>
</evidence>
<protein>
    <submittedName>
        <fullName evidence="1">Uncharacterized protein</fullName>
    </submittedName>
</protein>
<organism evidence="1 2">
    <name type="scientific">Pseudoxanthomonas mexicana</name>
    <dbReference type="NCBI Taxonomy" id="128785"/>
    <lineage>
        <taxon>Bacteria</taxon>
        <taxon>Pseudomonadati</taxon>
        <taxon>Pseudomonadota</taxon>
        <taxon>Gammaproteobacteria</taxon>
        <taxon>Lysobacterales</taxon>
        <taxon>Lysobacteraceae</taxon>
        <taxon>Pseudoxanthomonas</taxon>
    </lineage>
</organism>
<name>A0ABX6RB72_PSEMX</name>
<gene>
    <name evidence="1" type="ORF">H4W19_01535</name>
</gene>
<dbReference type="Proteomes" id="UP000515506">
    <property type="component" value="Chromosome"/>
</dbReference>
<accession>A0ABX6RB72</accession>
<proteinExistence type="predicted"/>